<dbReference type="AlphaFoldDB" id="A0A1M6GXH5"/>
<evidence type="ECO:0000313" key="2">
    <source>
        <dbReference type="Proteomes" id="UP000184396"/>
    </source>
</evidence>
<gene>
    <name evidence="1" type="ORF">SAMN05216261_2938</name>
</gene>
<proteinExistence type="predicted"/>
<dbReference type="EMBL" id="FQYK01000010">
    <property type="protein sequence ID" value="SHJ14607.1"/>
    <property type="molecule type" value="Genomic_DNA"/>
</dbReference>
<sequence length="79" mass="9142">MEHKKTLQISNVFLNQRLSSVCAEPVSVLIIKINPMKTLVKISRRLDALTQQDLMCGKKIEDFQSYYSGIWKGTKRYAH</sequence>
<reference evidence="1 2" key="1">
    <citation type="submission" date="2016-11" db="EMBL/GenBank/DDBJ databases">
        <authorList>
            <person name="Jaros S."/>
            <person name="Januszkiewicz K."/>
            <person name="Wedrychowicz H."/>
        </authorList>
    </citation>
    <scope>NUCLEOTIDE SEQUENCE [LARGE SCALE GENOMIC DNA]</scope>
    <source>
        <strain evidence="1 2">CGMCC 1.12213</strain>
    </source>
</reference>
<protein>
    <submittedName>
        <fullName evidence="1">Uncharacterized protein</fullName>
    </submittedName>
</protein>
<evidence type="ECO:0000313" key="1">
    <source>
        <dbReference type="EMBL" id="SHJ14607.1"/>
    </source>
</evidence>
<organism evidence="1 2">
    <name type="scientific">Algibacter luteus</name>
    <dbReference type="NCBI Taxonomy" id="1178825"/>
    <lineage>
        <taxon>Bacteria</taxon>
        <taxon>Pseudomonadati</taxon>
        <taxon>Bacteroidota</taxon>
        <taxon>Flavobacteriia</taxon>
        <taxon>Flavobacteriales</taxon>
        <taxon>Flavobacteriaceae</taxon>
        <taxon>Algibacter</taxon>
    </lineage>
</organism>
<name>A0A1M6GXH5_9FLAO</name>
<dbReference type="RefSeq" id="WP_019388567.1">
    <property type="nucleotide sequence ID" value="NZ_ALIH01000015.1"/>
</dbReference>
<dbReference type="Proteomes" id="UP000184396">
    <property type="component" value="Unassembled WGS sequence"/>
</dbReference>
<accession>A0A1M6GXH5</accession>
<keyword evidence="2" id="KW-1185">Reference proteome</keyword>